<accession>A0A4Y2FNU4</accession>
<sequence length="139" mass="16137">MNIQIKGKSHLEITKHGVKKQIRWNALQFGHQTFIHLLQGSGGLVVKSQLFWLEGFRFETRFQKRYPYMSTGRFVEYPSCVCLYTFNQTQQVKLALAAWCGSLESGVQLGCRPHHLIIVQKYEVRPKMAHLLFQNGKLN</sequence>
<reference evidence="1 2" key="1">
    <citation type="journal article" date="2019" name="Sci. Rep.">
        <title>Orb-weaving spider Araneus ventricosus genome elucidates the spidroin gene catalogue.</title>
        <authorList>
            <person name="Kono N."/>
            <person name="Nakamura H."/>
            <person name="Ohtoshi R."/>
            <person name="Moran D.A.P."/>
            <person name="Shinohara A."/>
            <person name="Yoshida Y."/>
            <person name="Fujiwara M."/>
            <person name="Mori M."/>
            <person name="Tomita M."/>
            <person name="Arakawa K."/>
        </authorList>
    </citation>
    <scope>NUCLEOTIDE SEQUENCE [LARGE SCALE GENOMIC DNA]</scope>
</reference>
<dbReference type="EMBL" id="BGPR01001019">
    <property type="protein sequence ID" value="GBM43150.1"/>
    <property type="molecule type" value="Genomic_DNA"/>
</dbReference>
<comment type="caution">
    <text evidence="1">The sequence shown here is derived from an EMBL/GenBank/DDBJ whole genome shotgun (WGS) entry which is preliminary data.</text>
</comment>
<dbReference type="Proteomes" id="UP000499080">
    <property type="component" value="Unassembled WGS sequence"/>
</dbReference>
<proteinExistence type="predicted"/>
<gene>
    <name evidence="1" type="ORF">AVEN_2276_1</name>
</gene>
<dbReference type="AlphaFoldDB" id="A0A4Y2FNU4"/>
<protein>
    <submittedName>
        <fullName evidence="1">Uncharacterized protein</fullName>
    </submittedName>
</protein>
<organism evidence="1 2">
    <name type="scientific">Araneus ventricosus</name>
    <name type="common">Orbweaver spider</name>
    <name type="synonym">Epeira ventricosa</name>
    <dbReference type="NCBI Taxonomy" id="182803"/>
    <lineage>
        <taxon>Eukaryota</taxon>
        <taxon>Metazoa</taxon>
        <taxon>Ecdysozoa</taxon>
        <taxon>Arthropoda</taxon>
        <taxon>Chelicerata</taxon>
        <taxon>Arachnida</taxon>
        <taxon>Araneae</taxon>
        <taxon>Araneomorphae</taxon>
        <taxon>Entelegynae</taxon>
        <taxon>Araneoidea</taxon>
        <taxon>Araneidae</taxon>
        <taxon>Araneus</taxon>
    </lineage>
</organism>
<keyword evidence="2" id="KW-1185">Reference proteome</keyword>
<evidence type="ECO:0000313" key="1">
    <source>
        <dbReference type="EMBL" id="GBM43150.1"/>
    </source>
</evidence>
<name>A0A4Y2FNU4_ARAVE</name>
<evidence type="ECO:0000313" key="2">
    <source>
        <dbReference type="Proteomes" id="UP000499080"/>
    </source>
</evidence>